<proteinExistence type="predicted"/>
<feature type="compositionally biased region" description="Polar residues" evidence="1">
    <location>
        <begin position="1"/>
        <end position="15"/>
    </location>
</feature>
<name>M3HI79_CANMX</name>
<organism evidence="2 3">
    <name type="scientific">Candida maltosa (strain Xu316)</name>
    <name type="common">Yeast</name>
    <dbReference type="NCBI Taxonomy" id="1245528"/>
    <lineage>
        <taxon>Eukaryota</taxon>
        <taxon>Fungi</taxon>
        <taxon>Dikarya</taxon>
        <taxon>Ascomycota</taxon>
        <taxon>Saccharomycotina</taxon>
        <taxon>Pichiomycetes</taxon>
        <taxon>Debaryomycetaceae</taxon>
        <taxon>Candida/Lodderomyces clade</taxon>
        <taxon>Candida</taxon>
    </lineage>
</organism>
<keyword evidence="3" id="KW-1185">Reference proteome</keyword>
<dbReference type="EMBL" id="AOGT01001758">
    <property type="protein sequence ID" value="EMG47032.1"/>
    <property type="molecule type" value="Genomic_DNA"/>
</dbReference>
<dbReference type="HOGENOM" id="CLU_1038271_0_0_1"/>
<dbReference type="eggNOG" id="ENOG502RQ3M">
    <property type="taxonomic scope" value="Eukaryota"/>
</dbReference>
<comment type="caution">
    <text evidence="2">The sequence shown here is derived from an EMBL/GenBank/DDBJ whole genome shotgun (WGS) entry which is preliminary data.</text>
</comment>
<evidence type="ECO:0000256" key="1">
    <source>
        <dbReference type="SAM" id="MobiDB-lite"/>
    </source>
</evidence>
<feature type="compositionally biased region" description="Low complexity" evidence="1">
    <location>
        <begin position="52"/>
        <end position="112"/>
    </location>
</feature>
<evidence type="ECO:0000313" key="2">
    <source>
        <dbReference type="EMBL" id="EMG47032.1"/>
    </source>
</evidence>
<gene>
    <name evidence="2" type="ORF">G210_2686</name>
</gene>
<evidence type="ECO:0000313" key="3">
    <source>
        <dbReference type="Proteomes" id="UP000011777"/>
    </source>
</evidence>
<dbReference type="STRING" id="1245528.M3HI79"/>
<protein>
    <submittedName>
        <fullName evidence="2">Uncharacterized protein</fullName>
    </submittedName>
</protein>
<reference evidence="2 3" key="1">
    <citation type="submission" date="2013-02" db="EMBL/GenBank/DDBJ databases">
        <title>Genome sequence of Candida maltosa Xu316, a potential industrial strain for xylitol and ethanol production.</title>
        <authorList>
            <person name="Yu J."/>
            <person name="Wang Q."/>
            <person name="Geng X."/>
            <person name="Bao W."/>
            <person name="He P."/>
            <person name="Cai J."/>
        </authorList>
    </citation>
    <scope>NUCLEOTIDE SEQUENCE [LARGE SCALE GENOMIC DNA]</scope>
    <source>
        <strain evidence="3">Xu316</strain>
    </source>
</reference>
<dbReference type="AlphaFoldDB" id="M3HI79"/>
<sequence>MFNPTSSTSFRPNIITTTTTATGSRNNPIPNSASSSISSGSNNSLFSDLTDSTNMSSSTNHQQSSSNNQNSSTSQSTANNFNSYQQSTNITSPRINNTNNNNNNNNNNNINNPPSPDLQPPPPQIISGTGASSNPPSNPRISSKFNHHDIQILRQLLLAGEKHKWKQITKELNSSSNHNQHVLAAMANAAAKSHGQTYTFDKVNSGGSPIPAKNVSPTFVIKQFQQILGLPNNNLYFGSLQSSLPYVVAANGWSDIGPEASSIGFDNV</sequence>
<dbReference type="OrthoDB" id="3981234at2759"/>
<accession>M3HI79</accession>
<dbReference type="Proteomes" id="UP000011777">
    <property type="component" value="Unassembled WGS sequence"/>
</dbReference>
<feature type="compositionally biased region" description="Low complexity" evidence="1">
    <location>
        <begin position="16"/>
        <end position="44"/>
    </location>
</feature>
<feature type="compositionally biased region" description="Pro residues" evidence="1">
    <location>
        <begin position="113"/>
        <end position="124"/>
    </location>
</feature>
<feature type="region of interest" description="Disordered" evidence="1">
    <location>
        <begin position="1"/>
        <end position="143"/>
    </location>
</feature>